<sequence>MEMKPPTDKTGVRSFLGALAFYNKFYYNFSVDIEFKWTKKEIDTFNAVKRWLTSKPILSHFHAERLHIIAADASKFGIGAILYEVDENNLRHVLEYASRLFTTGEQNLAAHLQEAKGLVFAVKKFHYRVANSYFLLETDHCGLCYIMTKKDLPPAMARLAMFLQGYDFDIVYKSGKKH</sequence>
<dbReference type="InterPro" id="IPR043502">
    <property type="entry name" value="DNA/RNA_pol_sf"/>
</dbReference>
<dbReference type="Proteomes" id="UP000288716">
    <property type="component" value="Unassembled WGS sequence"/>
</dbReference>
<organism evidence="8 9">
    <name type="scientific">Leptotrombidium deliense</name>
    <dbReference type="NCBI Taxonomy" id="299467"/>
    <lineage>
        <taxon>Eukaryota</taxon>
        <taxon>Metazoa</taxon>
        <taxon>Ecdysozoa</taxon>
        <taxon>Arthropoda</taxon>
        <taxon>Chelicerata</taxon>
        <taxon>Arachnida</taxon>
        <taxon>Acari</taxon>
        <taxon>Acariformes</taxon>
        <taxon>Trombidiformes</taxon>
        <taxon>Prostigmata</taxon>
        <taxon>Anystina</taxon>
        <taxon>Parasitengona</taxon>
        <taxon>Trombiculoidea</taxon>
        <taxon>Trombiculidae</taxon>
        <taxon>Leptotrombidium</taxon>
    </lineage>
</organism>
<evidence type="ECO:0000313" key="8">
    <source>
        <dbReference type="EMBL" id="RWS20139.1"/>
    </source>
</evidence>
<dbReference type="CDD" id="cd09274">
    <property type="entry name" value="RNase_HI_RT_Ty3"/>
    <property type="match status" value="1"/>
</dbReference>
<gene>
    <name evidence="8" type="ORF">B4U80_14319</name>
</gene>
<accession>A0A443RYK5</accession>
<dbReference type="GO" id="GO:0004519">
    <property type="term" value="F:endonuclease activity"/>
    <property type="evidence" value="ECO:0007669"/>
    <property type="project" value="UniProtKB-KW"/>
</dbReference>
<evidence type="ECO:0000256" key="3">
    <source>
        <dbReference type="ARBA" id="ARBA00022722"/>
    </source>
</evidence>
<evidence type="ECO:0000259" key="7">
    <source>
        <dbReference type="Pfam" id="PF17917"/>
    </source>
</evidence>
<protein>
    <recommendedName>
        <fullName evidence="7">Reverse transcriptase RNase H-like domain-containing protein</fullName>
    </recommendedName>
</protein>
<evidence type="ECO:0000256" key="6">
    <source>
        <dbReference type="ARBA" id="ARBA00022918"/>
    </source>
</evidence>
<proteinExistence type="predicted"/>
<keyword evidence="4" id="KW-0255">Endonuclease</keyword>
<dbReference type="InterPro" id="IPR050951">
    <property type="entry name" value="Retrovirus_Pol_polyprotein"/>
</dbReference>
<dbReference type="STRING" id="299467.A0A443RYK5"/>
<evidence type="ECO:0000256" key="5">
    <source>
        <dbReference type="ARBA" id="ARBA00022801"/>
    </source>
</evidence>
<dbReference type="InterPro" id="IPR041373">
    <property type="entry name" value="RT_RNaseH"/>
</dbReference>
<comment type="caution">
    <text evidence="8">The sequence shown here is derived from an EMBL/GenBank/DDBJ whole genome shotgun (WGS) entry which is preliminary data.</text>
</comment>
<dbReference type="GO" id="GO:0016787">
    <property type="term" value="F:hydrolase activity"/>
    <property type="evidence" value="ECO:0007669"/>
    <property type="project" value="UniProtKB-KW"/>
</dbReference>
<dbReference type="VEuPathDB" id="VectorBase:LDEU011901"/>
<dbReference type="Pfam" id="PF17917">
    <property type="entry name" value="RT_RNaseH"/>
    <property type="match status" value="1"/>
</dbReference>
<evidence type="ECO:0000256" key="1">
    <source>
        <dbReference type="ARBA" id="ARBA00022679"/>
    </source>
</evidence>
<reference evidence="8 9" key="1">
    <citation type="journal article" date="2018" name="Gigascience">
        <title>Genomes of trombidid mites reveal novel predicted allergens and laterally-transferred genes associated with secondary metabolism.</title>
        <authorList>
            <person name="Dong X."/>
            <person name="Chaisiri K."/>
            <person name="Xia D."/>
            <person name="Armstrong S.D."/>
            <person name="Fang Y."/>
            <person name="Donnelly M.J."/>
            <person name="Kadowaki T."/>
            <person name="McGarry J.W."/>
            <person name="Darby A.C."/>
            <person name="Makepeace B.L."/>
        </authorList>
    </citation>
    <scope>NUCLEOTIDE SEQUENCE [LARGE SCALE GENOMIC DNA]</scope>
    <source>
        <strain evidence="8">UoL-UT</strain>
    </source>
</reference>
<keyword evidence="2" id="KW-0548">Nucleotidyltransferase</keyword>
<feature type="domain" description="Reverse transcriptase RNase H-like" evidence="7">
    <location>
        <begin position="67"/>
        <end position="166"/>
    </location>
</feature>
<dbReference type="AlphaFoldDB" id="A0A443RYK5"/>
<evidence type="ECO:0000256" key="2">
    <source>
        <dbReference type="ARBA" id="ARBA00022695"/>
    </source>
</evidence>
<dbReference type="GO" id="GO:0003964">
    <property type="term" value="F:RNA-directed DNA polymerase activity"/>
    <property type="evidence" value="ECO:0007669"/>
    <property type="project" value="UniProtKB-KW"/>
</dbReference>
<dbReference type="InterPro" id="IPR043128">
    <property type="entry name" value="Rev_trsase/Diguanyl_cyclase"/>
</dbReference>
<evidence type="ECO:0000313" key="9">
    <source>
        <dbReference type="Proteomes" id="UP000288716"/>
    </source>
</evidence>
<dbReference type="SUPFAM" id="SSF56672">
    <property type="entry name" value="DNA/RNA polymerases"/>
    <property type="match status" value="1"/>
</dbReference>
<keyword evidence="9" id="KW-1185">Reference proteome</keyword>
<feature type="non-terminal residue" evidence="8">
    <location>
        <position position="178"/>
    </location>
</feature>
<keyword evidence="3" id="KW-0540">Nuclease</keyword>
<dbReference type="PANTHER" id="PTHR37984">
    <property type="entry name" value="PROTEIN CBG26694"/>
    <property type="match status" value="1"/>
</dbReference>
<dbReference type="Gene3D" id="3.30.70.270">
    <property type="match status" value="1"/>
</dbReference>
<dbReference type="OrthoDB" id="6491597at2759"/>
<keyword evidence="5" id="KW-0378">Hydrolase</keyword>
<dbReference type="PANTHER" id="PTHR37984:SF5">
    <property type="entry name" value="PROTEIN NYNRIN-LIKE"/>
    <property type="match status" value="1"/>
</dbReference>
<keyword evidence="1" id="KW-0808">Transferase</keyword>
<dbReference type="EMBL" id="NCKV01019712">
    <property type="protein sequence ID" value="RWS20139.1"/>
    <property type="molecule type" value="Genomic_DNA"/>
</dbReference>
<keyword evidence="6" id="KW-0695">RNA-directed DNA polymerase</keyword>
<name>A0A443RYK5_9ACAR</name>
<evidence type="ECO:0000256" key="4">
    <source>
        <dbReference type="ARBA" id="ARBA00022759"/>
    </source>
</evidence>